<gene>
    <name evidence="4" type="ORF">CALMAC_LOCUS13627</name>
    <name evidence="2" type="ORF">CALMAC_LOCUS7127</name>
    <name evidence="3" type="ORF">CALMAC_LOCUS8459</name>
</gene>
<evidence type="ECO:0000313" key="4">
    <source>
        <dbReference type="EMBL" id="VEN54020.1"/>
    </source>
</evidence>
<organism evidence="2 5">
    <name type="scientific">Callosobruchus maculatus</name>
    <name type="common">Southern cowpea weevil</name>
    <name type="synonym">Pulse bruchid</name>
    <dbReference type="NCBI Taxonomy" id="64391"/>
    <lineage>
        <taxon>Eukaryota</taxon>
        <taxon>Metazoa</taxon>
        <taxon>Ecdysozoa</taxon>
        <taxon>Arthropoda</taxon>
        <taxon>Hexapoda</taxon>
        <taxon>Insecta</taxon>
        <taxon>Pterygota</taxon>
        <taxon>Neoptera</taxon>
        <taxon>Endopterygota</taxon>
        <taxon>Coleoptera</taxon>
        <taxon>Polyphaga</taxon>
        <taxon>Cucujiformia</taxon>
        <taxon>Chrysomeloidea</taxon>
        <taxon>Chrysomelidae</taxon>
        <taxon>Bruchinae</taxon>
        <taxon>Bruchini</taxon>
        <taxon>Callosobruchus</taxon>
    </lineage>
</organism>
<dbReference type="AlphaFoldDB" id="A0A653C9Z9"/>
<name>A0A653C9Z9_CALMS</name>
<evidence type="ECO:0000259" key="1">
    <source>
        <dbReference type="PROSITE" id="PS50878"/>
    </source>
</evidence>
<proteinExistence type="predicted"/>
<evidence type="ECO:0000313" key="3">
    <source>
        <dbReference type="EMBL" id="VEN46327.1"/>
    </source>
</evidence>
<dbReference type="OrthoDB" id="6758616at2759"/>
<dbReference type="InterPro" id="IPR000477">
    <property type="entry name" value="RT_dom"/>
</dbReference>
<dbReference type="EMBL" id="CAACVG010007223">
    <property type="protein sequence ID" value="VEN44264.1"/>
    <property type="molecule type" value="Genomic_DNA"/>
</dbReference>
<dbReference type="Pfam" id="PF00078">
    <property type="entry name" value="RVT_1"/>
    <property type="match status" value="1"/>
</dbReference>
<evidence type="ECO:0000313" key="5">
    <source>
        <dbReference type="Proteomes" id="UP000410492"/>
    </source>
</evidence>
<dbReference type="SUPFAM" id="SSF56672">
    <property type="entry name" value="DNA/RNA polymerases"/>
    <property type="match status" value="1"/>
</dbReference>
<dbReference type="PROSITE" id="PS50878">
    <property type="entry name" value="RT_POL"/>
    <property type="match status" value="1"/>
</dbReference>
<dbReference type="GO" id="GO:0071897">
    <property type="term" value="P:DNA biosynthetic process"/>
    <property type="evidence" value="ECO:0007669"/>
    <property type="project" value="UniProtKB-ARBA"/>
</dbReference>
<dbReference type="PANTHER" id="PTHR33332">
    <property type="entry name" value="REVERSE TRANSCRIPTASE DOMAIN-CONTAINING PROTEIN"/>
    <property type="match status" value="1"/>
</dbReference>
<reference evidence="2 5" key="1">
    <citation type="submission" date="2019-01" db="EMBL/GenBank/DDBJ databases">
        <authorList>
            <person name="Sayadi A."/>
        </authorList>
    </citation>
    <scope>NUCLEOTIDE SEQUENCE [LARGE SCALE GENOMIC DNA]</scope>
</reference>
<evidence type="ECO:0000313" key="2">
    <source>
        <dbReference type="EMBL" id="VEN44264.1"/>
    </source>
</evidence>
<feature type="domain" description="Reverse transcriptase" evidence="1">
    <location>
        <begin position="1"/>
        <end position="225"/>
    </location>
</feature>
<dbReference type="Proteomes" id="UP000410492">
    <property type="component" value="Unassembled WGS sequence"/>
</dbReference>
<accession>A0A653C9Z9</accession>
<keyword evidence="5" id="KW-1185">Reference proteome</keyword>
<dbReference type="InterPro" id="IPR043502">
    <property type="entry name" value="DNA/RNA_pol_sf"/>
</dbReference>
<dbReference type="EMBL" id="CAACVG010009735">
    <property type="protein sequence ID" value="VEN54020.1"/>
    <property type="molecule type" value="Genomic_DNA"/>
</dbReference>
<protein>
    <recommendedName>
        <fullName evidence="1">Reverse transcriptase domain-containing protein</fullName>
    </recommendedName>
</protein>
<sequence>MNFQIREHLDEFNVLPETQSGFRPGYSCTTALLTVTDDIITAIDRGKSSLLLLLDYSKAFDTLNHDLLISILHFVGFSKDAVKLMTSYLLGRMQYVSTDKGDSSRQTVSCGVPQGSTLGPLLFSIYTCYLPQCLKNCRVHLYADDTQLYFSFFPENKDNALTLINSDINNLLSYSNSHNLKINSKKSSILLFGKDKDNIQASIDIMVGNDKLQCVSSARNLGLIIDNNFRFNSHISKCVQKAYANLKMLYPHRHLLSQLLKIRLTDALVLSNFNYCDVIYNPCLEINTSDRIQKVQKSCLRFIYGIRKYDKVSHKLKDANWLNMKSRRILHSVVLFHNIISYRRPPYLAKKITFRTDVHNLNLRFRGKISPPPHRTSMFRRSYSYNIYYLYNQLPDYLKMLEPKTFKYSFKKYLINTQ</sequence>
<dbReference type="CDD" id="cd01650">
    <property type="entry name" value="RT_nLTR_like"/>
    <property type="match status" value="1"/>
</dbReference>
<dbReference type="EMBL" id="CAACVG010007619">
    <property type="protein sequence ID" value="VEN46327.1"/>
    <property type="molecule type" value="Genomic_DNA"/>
</dbReference>